<evidence type="ECO:0000256" key="1">
    <source>
        <dbReference type="SAM" id="Phobius"/>
    </source>
</evidence>
<feature type="transmembrane region" description="Helical" evidence="1">
    <location>
        <begin position="94"/>
        <end position="111"/>
    </location>
</feature>
<proteinExistence type="predicted"/>
<dbReference type="Pfam" id="PF10131">
    <property type="entry name" value="PTPS_related"/>
    <property type="match status" value="1"/>
</dbReference>
<accession>A0A7C6EBL7</accession>
<organism evidence="3">
    <name type="scientific">candidate division WOR-3 bacterium</name>
    <dbReference type="NCBI Taxonomy" id="2052148"/>
    <lineage>
        <taxon>Bacteria</taxon>
        <taxon>Bacteria division WOR-3</taxon>
    </lineage>
</organism>
<gene>
    <name evidence="3" type="ORF">ENW73_09230</name>
</gene>
<comment type="caution">
    <text evidence="3">The sequence shown here is derived from an EMBL/GenBank/DDBJ whole genome shotgun (WGS) entry which is preliminary data.</text>
</comment>
<protein>
    <recommendedName>
        <fullName evidence="2">Membrane protein 6-pyruvoyl-tetrahydropterin synthase-related domain-containing protein</fullName>
    </recommendedName>
</protein>
<reference evidence="3" key="1">
    <citation type="journal article" date="2020" name="mSystems">
        <title>Genome- and Community-Level Interaction Insights into Carbon Utilization and Element Cycling Functions of Hydrothermarchaeota in Hydrothermal Sediment.</title>
        <authorList>
            <person name="Zhou Z."/>
            <person name="Liu Y."/>
            <person name="Xu W."/>
            <person name="Pan J."/>
            <person name="Luo Z.H."/>
            <person name="Li M."/>
        </authorList>
    </citation>
    <scope>NUCLEOTIDE SEQUENCE [LARGE SCALE GENOMIC DNA]</scope>
    <source>
        <strain evidence="3">SpSt-876</strain>
    </source>
</reference>
<dbReference type="EMBL" id="DTLI01000219">
    <property type="protein sequence ID" value="HHS53014.1"/>
    <property type="molecule type" value="Genomic_DNA"/>
</dbReference>
<evidence type="ECO:0000259" key="2">
    <source>
        <dbReference type="Pfam" id="PF10131"/>
    </source>
</evidence>
<evidence type="ECO:0000313" key="3">
    <source>
        <dbReference type="EMBL" id="HHS53014.1"/>
    </source>
</evidence>
<feature type="transmembrane region" description="Helical" evidence="1">
    <location>
        <begin position="194"/>
        <end position="222"/>
    </location>
</feature>
<keyword evidence="1" id="KW-0812">Transmembrane</keyword>
<feature type="transmembrane region" description="Helical" evidence="1">
    <location>
        <begin position="28"/>
        <end position="48"/>
    </location>
</feature>
<feature type="transmembrane region" description="Helical" evidence="1">
    <location>
        <begin position="163"/>
        <end position="182"/>
    </location>
</feature>
<feature type="transmembrane region" description="Helical" evidence="1">
    <location>
        <begin position="350"/>
        <end position="370"/>
    </location>
</feature>
<feature type="transmembrane region" description="Helical" evidence="1">
    <location>
        <begin position="234"/>
        <end position="253"/>
    </location>
</feature>
<feature type="transmembrane region" description="Helical" evidence="1">
    <location>
        <begin position="709"/>
        <end position="727"/>
    </location>
</feature>
<dbReference type="InterPro" id="IPR018776">
    <property type="entry name" value="Membrane_prot_PTPS-rel_domain"/>
</dbReference>
<name>A0A7C6EBL7_UNCW3</name>
<feature type="transmembrane region" description="Helical" evidence="1">
    <location>
        <begin position="391"/>
        <end position="411"/>
    </location>
</feature>
<feature type="transmembrane region" description="Helical" evidence="1">
    <location>
        <begin position="288"/>
        <end position="306"/>
    </location>
</feature>
<feature type="transmembrane region" description="Helical" evidence="1">
    <location>
        <begin position="318"/>
        <end position="338"/>
    </location>
</feature>
<feature type="transmembrane region" description="Helical" evidence="1">
    <location>
        <begin position="117"/>
        <end position="133"/>
    </location>
</feature>
<feature type="domain" description="Membrane protein 6-pyruvoyl-tetrahydropterin synthase-related" evidence="2">
    <location>
        <begin position="88"/>
        <end position="418"/>
    </location>
</feature>
<keyword evidence="1" id="KW-0472">Membrane</keyword>
<feature type="transmembrane region" description="Helical" evidence="1">
    <location>
        <begin position="140"/>
        <end position="157"/>
    </location>
</feature>
<dbReference type="AlphaFoldDB" id="A0A7C6EBL7"/>
<keyword evidence="1" id="KW-1133">Transmembrane helix</keyword>
<sequence length="747" mass="84993">MLAKSSFSAKISSMKKSLKEQSNFRARYIYLALLVIAILASQSIIYSGYSVGIDAWPHFVRTKFVYDWLKQGEFPFFSFFFYSGYPALRFYSPLLYLIAGIFAFFLGGQVFWAMKLVLFLTNILSGFIFYWFLKEIGKDSFQSFLGAIVYLLIPWRIHYGAGIGTYPLFLIYLFLPFAFIALERLIKKPSLKNSIVFGLSLTLLILSHLIYALWSFLFLFLWFLCSKQWRTVLYGIPALFLAFFNSAFFLLPFILKYKIYTFPQIYEKLPPLNPLVLLGFLSETGGYTGFYLGLSVILLIGLAIYYRIRQKEIGKDMAIVGLILSLLLTFISAVLQSSESLLTAGLPPQRFLTFFVFFAGILIIDGYIFLRDKLFNSSIMGKVVPSHNPGGNAFYLLLLIIIFDCLPRAIFPAYEKKEELLGLRDEIYEILKHRPVTKLVDIDIPTEGIDIVKRVCKFPAFGFLFSNSPTVYGPPYHQFASKNMLYVYPWINSLADDLGDSTTSVLSDNSLKIIRLCGISHIITLPTLVGWGTDSTLVCLKDGLIWDNRFILAGAKPPLAIGEYPQNPLFLASNVKKTLPAEKLIKEKSFYIADDWQKVLEAIEINHEQGSCNFIPITEDSKAESLPGAEPEIKVGNFSISHHEITAELISSKECFIRVAASYYPELKVQIDENNLEPAETKDHFLTFLLPAGRHQIRIYSNWDIIDKYSLYLSLIAILFTLSIILLSRSQKQQSKTINKNSLPNQL</sequence>